<feature type="coiled-coil region" evidence="1">
    <location>
        <begin position="41"/>
        <end position="105"/>
    </location>
</feature>
<dbReference type="Gene3D" id="1.20.120.1490">
    <property type="match status" value="1"/>
</dbReference>
<evidence type="ECO:0000313" key="5">
    <source>
        <dbReference type="Proteomes" id="UP000625735"/>
    </source>
</evidence>
<organism evidence="4 5">
    <name type="scientific">Flavobacterium orientale</name>
    <dbReference type="NCBI Taxonomy" id="1756020"/>
    <lineage>
        <taxon>Bacteria</taxon>
        <taxon>Pseudomonadati</taxon>
        <taxon>Bacteroidota</taxon>
        <taxon>Flavobacteriia</taxon>
        <taxon>Flavobacteriales</taxon>
        <taxon>Flavobacteriaceae</taxon>
        <taxon>Flavobacterium</taxon>
    </lineage>
</organism>
<sequence length="154" mass="18050">MKKVIIMALMVVSAATFAQEKETKKGDRQNRAATMEAMTPEQRAELRVKQMTLDLDLTEKQRTEIKKIVLENSKKSEAKRAEMKAKKADKKAMSAEERYAMQNERLDNQIAMKAEMKKILTQEQFEKFEEKQAMQKQRMAKKKMGKFKNKEEKK</sequence>
<evidence type="ECO:0000256" key="2">
    <source>
        <dbReference type="SAM" id="MobiDB-lite"/>
    </source>
</evidence>
<gene>
    <name evidence="4" type="ORF">GCM10011343_01940</name>
</gene>
<feature type="signal peptide" evidence="3">
    <location>
        <begin position="1"/>
        <end position="18"/>
    </location>
</feature>
<keyword evidence="3" id="KW-0732">Signal</keyword>
<name>A0A916XW21_9FLAO</name>
<feature type="compositionally biased region" description="Basic residues" evidence="2">
    <location>
        <begin position="138"/>
        <end position="147"/>
    </location>
</feature>
<evidence type="ECO:0008006" key="6">
    <source>
        <dbReference type="Google" id="ProtNLM"/>
    </source>
</evidence>
<accession>A0A916XW21</accession>
<protein>
    <recommendedName>
        <fullName evidence="6">LTXXQ motif family protein</fullName>
    </recommendedName>
</protein>
<reference evidence="4" key="2">
    <citation type="submission" date="2020-09" db="EMBL/GenBank/DDBJ databases">
        <authorList>
            <person name="Sun Q."/>
            <person name="Zhou Y."/>
        </authorList>
    </citation>
    <scope>NUCLEOTIDE SEQUENCE</scope>
    <source>
        <strain evidence="4">CGMCC 1.12506</strain>
    </source>
</reference>
<dbReference type="EMBL" id="BMFG01000001">
    <property type="protein sequence ID" value="GGD14480.1"/>
    <property type="molecule type" value="Genomic_DNA"/>
</dbReference>
<keyword evidence="5" id="KW-1185">Reference proteome</keyword>
<dbReference type="Proteomes" id="UP000625735">
    <property type="component" value="Unassembled WGS sequence"/>
</dbReference>
<comment type="caution">
    <text evidence="4">The sequence shown here is derived from an EMBL/GenBank/DDBJ whole genome shotgun (WGS) entry which is preliminary data.</text>
</comment>
<dbReference type="AlphaFoldDB" id="A0A916XW21"/>
<evidence type="ECO:0000256" key="3">
    <source>
        <dbReference type="SAM" id="SignalP"/>
    </source>
</evidence>
<feature type="region of interest" description="Disordered" evidence="2">
    <location>
        <begin position="22"/>
        <end position="41"/>
    </location>
</feature>
<evidence type="ECO:0000313" key="4">
    <source>
        <dbReference type="EMBL" id="GGD14480.1"/>
    </source>
</evidence>
<feature type="chain" id="PRO_5037458136" description="LTXXQ motif family protein" evidence="3">
    <location>
        <begin position="19"/>
        <end position="154"/>
    </location>
</feature>
<feature type="region of interest" description="Disordered" evidence="2">
    <location>
        <begin position="130"/>
        <end position="154"/>
    </location>
</feature>
<dbReference type="RefSeq" id="WP_188360630.1">
    <property type="nucleotide sequence ID" value="NZ_BMFG01000001.1"/>
</dbReference>
<keyword evidence="1" id="KW-0175">Coiled coil</keyword>
<reference evidence="4" key="1">
    <citation type="journal article" date="2014" name="Int. J. Syst. Evol. Microbiol.">
        <title>Complete genome sequence of Corynebacterium casei LMG S-19264T (=DSM 44701T), isolated from a smear-ripened cheese.</title>
        <authorList>
            <consortium name="US DOE Joint Genome Institute (JGI-PGF)"/>
            <person name="Walter F."/>
            <person name="Albersmeier A."/>
            <person name="Kalinowski J."/>
            <person name="Ruckert C."/>
        </authorList>
    </citation>
    <scope>NUCLEOTIDE SEQUENCE</scope>
    <source>
        <strain evidence="4">CGMCC 1.12506</strain>
    </source>
</reference>
<proteinExistence type="predicted"/>
<evidence type="ECO:0000256" key="1">
    <source>
        <dbReference type="SAM" id="Coils"/>
    </source>
</evidence>